<feature type="region of interest" description="Disordered" evidence="9">
    <location>
        <begin position="267"/>
        <end position="372"/>
    </location>
</feature>
<reference evidence="10" key="1">
    <citation type="journal article" date="2021" name="Nat. Commun.">
        <title>Genetic determinants of endophytism in the Arabidopsis root mycobiome.</title>
        <authorList>
            <person name="Mesny F."/>
            <person name="Miyauchi S."/>
            <person name="Thiergart T."/>
            <person name="Pickel B."/>
            <person name="Atanasova L."/>
            <person name="Karlsson M."/>
            <person name="Huettel B."/>
            <person name="Barry K.W."/>
            <person name="Haridas S."/>
            <person name="Chen C."/>
            <person name="Bauer D."/>
            <person name="Andreopoulos W."/>
            <person name="Pangilinan J."/>
            <person name="LaButti K."/>
            <person name="Riley R."/>
            <person name="Lipzen A."/>
            <person name="Clum A."/>
            <person name="Drula E."/>
            <person name="Henrissat B."/>
            <person name="Kohler A."/>
            <person name="Grigoriev I.V."/>
            <person name="Martin F.M."/>
            <person name="Hacquard S."/>
        </authorList>
    </citation>
    <scope>NUCLEOTIDE SEQUENCE</scope>
    <source>
        <strain evidence="10">MPI-SDFR-AT-0117</strain>
    </source>
</reference>
<feature type="compositionally biased region" description="Polar residues" evidence="9">
    <location>
        <begin position="7"/>
        <end position="28"/>
    </location>
</feature>
<evidence type="ECO:0000256" key="3">
    <source>
        <dbReference type="ARBA" id="ARBA00007112"/>
    </source>
</evidence>
<sequence>MPANQRHPATTQAPASPNAKATATYTNKDGSKIITVRKNPPSAETSQPSTPTSSTKALALQLMNDMSANEPPQTVNRKKQKRRAKAAAKAAAAAVIVDSPMSPTSESADVTGADQDDADHYDDADPSRDDDDRYDDQANGVASHKSKKSKKKKKKGGHPGAQADSLQLDDAPSAPAGPGFSKEKIWNTSSQQERERIKEFWLGLGEEDRKSLVKVEKDAVLRKMKEQQKHTCSCTVCGRKRIAIEEELEGLYDAYYEELESFANHPEGQGLHRDFPSRTSRLPPLNHQPPSRGRIVEHVSDDDEDDNEEYVDYSEADFEDDDSRPDSSVDGHDHDHDHEHDHDHDHRHDHDHDHEHEHEHEPPGHRRPHPADFLTFGNSLQVKGMKLLDLLLSRYGNMDLGGILTVADDLLKNDGKRFIEMMEQLAERRMAREEDAREHMAHGYIHPVNGSYVSHPHMDEEFDEDEEEDEEYDSQDDDYEDEEASSSHHTHDHGHADTEHLCSLHQETAMSEEQRMEEGRRMFQIFAARMFEQRVLTAYRNMVAKQRQDQLLEELAEEDRLDEQRKAKKAKDAQKRKDKAALKKQQQAEERARKEAEKAAEEAARLDEQRRRAEEQKLRAEEKRRKKEEQKRIEEEERLRKEAERQRRIVEQQEKRAEQERKARDARDKEKRLKDEARVREKEARDQKERELREKKERQDQDKRNKDAKLKSERETKAKADKDARDRAKEEKAAAATAAATAAAAAAVAQKPASAVASPAPPPAAVPTPLQTSRRPSQAVAPGQSVVLPQHPPNPASFASPKVPVATPSLPKAPTPMRTAKNAGTSQETSAAGSQASQPGSLHSQNPSPHSATPAHPSHHPFLQSHKNGGILPSLVPHSQSASPPNVQPPMGHASPFHMPPGMQQPPGFVNLPPGLGQRPLPFDPGFPQMGMRPPPGMQIPPGFNGGGGRGFPPPPGFGQPFGAEPIPIGGPPPGTQHGRQSSGGFDVGSPGPSQPIGRPIPNGRASVASHGSGHHKDESTGQLLGSSALLDDSEEPPLQMGPSSLPRHQAPGAGPRPAFLGGPFGFDSGISMQNDPWRSPVPGPFPPFGAPGIGAQATAAANWGTPIASLVAPVPMPPPGVSAMSVFRQSGHSRTVAMRLMLCLACKELQSHNKEGLDSFISLAAVMAEVDKMNRTTRSPSMMTESELLDLAETEGTLQNGGGSFQIQQAGPERVIRWVPEPSSEIPTPRRPVGQIGSPIIGVGSPFLSRGS</sequence>
<keyword evidence="6 8" id="KW-0346">Stress response</keyword>
<comment type="function">
    <text evidence="1 8">May act as a negative regulator of salt tolerance.</text>
</comment>
<organism evidence="10 11">
    <name type="scientific">Plectosphaerella plurivora</name>
    <dbReference type="NCBI Taxonomy" id="936078"/>
    <lineage>
        <taxon>Eukaryota</taxon>
        <taxon>Fungi</taxon>
        <taxon>Dikarya</taxon>
        <taxon>Ascomycota</taxon>
        <taxon>Pezizomycotina</taxon>
        <taxon>Sordariomycetes</taxon>
        <taxon>Hypocreomycetidae</taxon>
        <taxon>Glomerellales</taxon>
        <taxon>Plectosphaerellaceae</taxon>
        <taxon>Plectosphaerella</taxon>
    </lineage>
</organism>
<evidence type="ECO:0000256" key="5">
    <source>
        <dbReference type="ARBA" id="ARBA00022490"/>
    </source>
</evidence>
<feature type="region of interest" description="Disordered" evidence="9">
    <location>
        <begin position="562"/>
        <end position="1079"/>
    </location>
</feature>
<evidence type="ECO:0000256" key="7">
    <source>
        <dbReference type="ARBA" id="ARBA00023054"/>
    </source>
</evidence>
<feature type="compositionally biased region" description="Low complexity" evidence="9">
    <location>
        <begin position="40"/>
        <end position="55"/>
    </location>
</feature>
<evidence type="ECO:0000256" key="1">
    <source>
        <dbReference type="ARBA" id="ARBA00002545"/>
    </source>
</evidence>
<feature type="compositionally biased region" description="Acidic residues" evidence="9">
    <location>
        <begin position="300"/>
        <end position="323"/>
    </location>
</feature>
<keyword evidence="7 8" id="KW-0175">Coiled coil</keyword>
<dbReference type="InterPro" id="IPR025279">
    <property type="entry name" value="NST1"/>
</dbReference>
<dbReference type="EMBL" id="JAGSXJ010000002">
    <property type="protein sequence ID" value="KAH6695381.1"/>
    <property type="molecule type" value="Genomic_DNA"/>
</dbReference>
<accession>A0A9P8VKV4</accession>
<feature type="compositionally biased region" description="Polar residues" evidence="9">
    <location>
        <begin position="64"/>
        <end position="75"/>
    </location>
</feature>
<dbReference type="Proteomes" id="UP000770015">
    <property type="component" value="Unassembled WGS sequence"/>
</dbReference>
<evidence type="ECO:0000256" key="9">
    <source>
        <dbReference type="SAM" id="MobiDB-lite"/>
    </source>
</evidence>
<dbReference type="PANTHER" id="PTHR31780:SF10">
    <property type="entry name" value="LD36051P"/>
    <property type="match status" value="1"/>
</dbReference>
<evidence type="ECO:0000256" key="8">
    <source>
        <dbReference type="RuleBase" id="RU049441"/>
    </source>
</evidence>
<feature type="compositionally biased region" description="Low complexity" evidence="9">
    <location>
        <begin position="959"/>
        <end position="968"/>
    </location>
</feature>
<name>A0A9P8VKV4_9PEZI</name>
<feature type="region of interest" description="Disordered" evidence="9">
    <location>
        <begin position="446"/>
        <end position="497"/>
    </location>
</feature>
<comment type="subcellular location">
    <subcellularLocation>
        <location evidence="2 8">Cytoplasm</location>
    </subcellularLocation>
</comment>
<keyword evidence="11" id="KW-1185">Reference proteome</keyword>
<evidence type="ECO:0000313" key="11">
    <source>
        <dbReference type="Proteomes" id="UP000770015"/>
    </source>
</evidence>
<feature type="region of interest" description="Disordered" evidence="9">
    <location>
        <begin position="1"/>
        <end position="191"/>
    </location>
</feature>
<feature type="compositionally biased region" description="Low complexity" evidence="9">
    <location>
        <begin position="734"/>
        <end position="758"/>
    </location>
</feature>
<feature type="compositionally biased region" description="Basic and acidic residues" evidence="9">
    <location>
        <begin position="562"/>
        <end position="733"/>
    </location>
</feature>
<feature type="compositionally biased region" description="Acidic residues" evidence="9">
    <location>
        <begin position="460"/>
        <end position="484"/>
    </location>
</feature>
<feature type="compositionally biased region" description="Basic residues" evidence="9">
    <location>
        <begin position="144"/>
        <end position="157"/>
    </location>
</feature>
<feature type="compositionally biased region" description="Basic and acidic residues" evidence="9">
    <location>
        <begin position="324"/>
        <end position="364"/>
    </location>
</feature>
<dbReference type="PANTHER" id="PTHR31780">
    <property type="entry name" value="STRESS RESPONSE PROTEIN NST1-RELATED"/>
    <property type="match status" value="1"/>
</dbReference>
<evidence type="ECO:0000256" key="6">
    <source>
        <dbReference type="ARBA" id="ARBA00023016"/>
    </source>
</evidence>
<dbReference type="GO" id="GO:0005737">
    <property type="term" value="C:cytoplasm"/>
    <property type="evidence" value="ECO:0007669"/>
    <property type="project" value="UniProtKB-SubCell"/>
</dbReference>
<dbReference type="InterPro" id="IPR051195">
    <property type="entry name" value="Fungal_stress_NST1"/>
</dbReference>
<comment type="caution">
    <text evidence="10">The sequence shown here is derived from an EMBL/GenBank/DDBJ whole genome shotgun (WGS) entry which is preliminary data.</text>
</comment>
<dbReference type="AlphaFoldDB" id="A0A9P8VKV4"/>
<feature type="compositionally biased region" description="Basic residues" evidence="9">
    <location>
        <begin position="76"/>
        <end position="86"/>
    </location>
</feature>
<evidence type="ECO:0000256" key="2">
    <source>
        <dbReference type="ARBA" id="ARBA00004496"/>
    </source>
</evidence>
<gene>
    <name evidence="10" type="ORF">F5X68DRAFT_258032</name>
</gene>
<protein>
    <recommendedName>
        <fullName evidence="4 8">Stress response protein NST1</fullName>
    </recommendedName>
</protein>
<keyword evidence="5 8" id="KW-0963">Cytoplasm</keyword>
<evidence type="ECO:0000256" key="4">
    <source>
        <dbReference type="ARBA" id="ARBA00020733"/>
    </source>
</evidence>
<dbReference type="Pfam" id="PF13945">
    <property type="entry name" value="NST1"/>
    <property type="match status" value="1"/>
</dbReference>
<dbReference type="OrthoDB" id="21629at2759"/>
<evidence type="ECO:0000313" key="10">
    <source>
        <dbReference type="EMBL" id="KAH6695381.1"/>
    </source>
</evidence>
<proteinExistence type="inferred from homology"/>
<feature type="compositionally biased region" description="Low complexity" evidence="9">
    <location>
        <begin position="830"/>
        <end position="856"/>
    </location>
</feature>
<comment type="similarity">
    <text evidence="3 8">Belongs to the NST1 family.</text>
</comment>
<feature type="compositionally biased region" description="Basic and acidic residues" evidence="9">
    <location>
        <begin position="121"/>
        <end position="131"/>
    </location>
</feature>